<organism evidence="1 2">
    <name type="scientific">Clostridium carboxidivorans P7</name>
    <dbReference type="NCBI Taxonomy" id="536227"/>
    <lineage>
        <taxon>Bacteria</taxon>
        <taxon>Bacillati</taxon>
        <taxon>Bacillota</taxon>
        <taxon>Clostridia</taxon>
        <taxon>Eubacteriales</taxon>
        <taxon>Clostridiaceae</taxon>
        <taxon>Clostridium</taxon>
    </lineage>
</organism>
<evidence type="ECO:0000313" key="1">
    <source>
        <dbReference type="EMBL" id="EET84184.1"/>
    </source>
</evidence>
<proteinExistence type="predicted"/>
<reference evidence="1 2" key="1">
    <citation type="submission" date="2009-06" db="EMBL/GenBank/DDBJ databases">
        <title>The draft genome of Clostridium carboxidivorans P7.</title>
        <authorList>
            <consortium name="US DOE Joint Genome Institute (JGI-PGF)"/>
            <person name="Lucas S."/>
            <person name="Copeland A."/>
            <person name="Lapidus A."/>
            <person name="Glavina del Rio T."/>
            <person name="Tice H."/>
            <person name="Bruce D."/>
            <person name="Goodwin L."/>
            <person name="Pitluck S."/>
            <person name="Larimer F."/>
            <person name="Land M.L."/>
            <person name="Hauser L."/>
            <person name="Hemme C.L."/>
        </authorList>
    </citation>
    <scope>NUCLEOTIDE SEQUENCE [LARGE SCALE GENOMIC DNA]</scope>
    <source>
        <strain evidence="1 2">P7</strain>
    </source>
</reference>
<name>C6Q2V0_9CLOT</name>
<accession>C6Q2V0</accession>
<keyword evidence="2" id="KW-1185">Reference proteome</keyword>
<dbReference type="Proteomes" id="UP000004198">
    <property type="component" value="Unassembled WGS sequence"/>
</dbReference>
<dbReference type="EMBL" id="ACVI01000204">
    <property type="protein sequence ID" value="EET84184.1"/>
    <property type="molecule type" value="Genomic_DNA"/>
</dbReference>
<feature type="non-terminal residue" evidence="1">
    <location>
        <position position="1"/>
    </location>
</feature>
<sequence>AAGKTGYNAGTAVVSAAITTDALADLTSPAFTTTATNNAVAIMLNEGIFKTGTIGASDFTFTGTDATALAAGTFTRENDMVVRITGVTLKGGADNVVVVKGEAQAVQAASVVVASGTVTVPLVITAVQLHDVTSDTGFGNEDGDALTITFSKPMTNTSASLTAADLENLLKFSGVVYIDGYPIDIIDGNNFDNVQLSYVFSNNNTTLTVTNIDNTFPSKITTNTFYIGSTVQFQSATPNFKDLAGNDVNGVQGDSLTITAN</sequence>
<dbReference type="eggNOG" id="COG2911">
    <property type="taxonomic scope" value="Bacteria"/>
</dbReference>
<evidence type="ECO:0000313" key="2">
    <source>
        <dbReference type="Proteomes" id="UP000004198"/>
    </source>
</evidence>
<dbReference type="RefSeq" id="WP_007064251.1">
    <property type="nucleotide sequence ID" value="NZ_ACVI01000204.1"/>
</dbReference>
<dbReference type="AlphaFoldDB" id="C6Q2V0"/>
<gene>
    <name evidence="1" type="ORF">CcarbDRAFT_5368</name>
</gene>
<comment type="caution">
    <text evidence="1">The sequence shown here is derived from an EMBL/GenBank/DDBJ whole genome shotgun (WGS) entry which is preliminary data.</text>
</comment>
<protein>
    <submittedName>
        <fullName evidence="1">Uncharacterized protein</fullName>
    </submittedName>
</protein>